<feature type="signal peptide" evidence="2">
    <location>
        <begin position="1"/>
        <end position="23"/>
    </location>
</feature>
<accession>A0A1I8B0Y0</accession>
<dbReference type="WBParaSite" id="MhA1_Contig1194.frz3.gene17">
    <property type="protein sequence ID" value="MhA1_Contig1194.frz3.gene17"/>
    <property type="gene ID" value="MhA1_Contig1194.frz3.gene17"/>
</dbReference>
<keyword evidence="1" id="KW-1133">Transmembrane helix</keyword>
<evidence type="ECO:0000256" key="2">
    <source>
        <dbReference type="SAM" id="SignalP"/>
    </source>
</evidence>
<proteinExistence type="predicted"/>
<organism evidence="3 4">
    <name type="scientific">Meloidogyne hapla</name>
    <name type="common">Root-knot nematode worm</name>
    <dbReference type="NCBI Taxonomy" id="6305"/>
    <lineage>
        <taxon>Eukaryota</taxon>
        <taxon>Metazoa</taxon>
        <taxon>Ecdysozoa</taxon>
        <taxon>Nematoda</taxon>
        <taxon>Chromadorea</taxon>
        <taxon>Rhabditida</taxon>
        <taxon>Tylenchina</taxon>
        <taxon>Tylenchomorpha</taxon>
        <taxon>Tylenchoidea</taxon>
        <taxon>Meloidogynidae</taxon>
        <taxon>Meloidogyninae</taxon>
        <taxon>Meloidogyne</taxon>
    </lineage>
</organism>
<feature type="transmembrane region" description="Helical" evidence="1">
    <location>
        <begin position="107"/>
        <end position="128"/>
    </location>
</feature>
<feature type="chain" id="PRO_5009315310" evidence="2">
    <location>
        <begin position="24"/>
        <end position="169"/>
    </location>
</feature>
<protein>
    <submittedName>
        <fullName evidence="4">YIR protein</fullName>
    </submittedName>
</protein>
<evidence type="ECO:0000256" key="1">
    <source>
        <dbReference type="SAM" id="Phobius"/>
    </source>
</evidence>
<name>A0A1I8B0Y0_MELHA</name>
<keyword evidence="1" id="KW-0812">Transmembrane</keyword>
<dbReference type="Proteomes" id="UP000095281">
    <property type="component" value="Unplaced"/>
</dbReference>
<evidence type="ECO:0000313" key="3">
    <source>
        <dbReference type="Proteomes" id="UP000095281"/>
    </source>
</evidence>
<keyword evidence="1" id="KW-0472">Membrane</keyword>
<sequence>MSKIIICFFFLALINILIYDCENRPSTMFNADDYPDYRDYLRLKFGPNRTTDDLPEYKEYLKNLYPSTEKPCEIRNYDQKFDIFENVNREIHLPIPCTEITDNSGNYNFYCIALLFLWFMLIVSAILYQFRSIINIKSEINRKPNIKISGLQTTNNQSTDYDINGHNTN</sequence>
<dbReference type="AlphaFoldDB" id="A0A1I8B0Y0"/>
<keyword evidence="3" id="KW-1185">Reference proteome</keyword>
<reference evidence="4" key="1">
    <citation type="submission" date="2016-11" db="UniProtKB">
        <authorList>
            <consortium name="WormBaseParasite"/>
        </authorList>
    </citation>
    <scope>IDENTIFICATION</scope>
</reference>
<keyword evidence="2" id="KW-0732">Signal</keyword>
<evidence type="ECO:0000313" key="4">
    <source>
        <dbReference type="WBParaSite" id="MhA1_Contig1194.frz3.gene17"/>
    </source>
</evidence>